<keyword evidence="5 12" id="KW-0812">Transmembrane</keyword>
<dbReference type="Gene3D" id="1.25.40.10">
    <property type="entry name" value="Tetratricopeptide repeat domain"/>
    <property type="match status" value="1"/>
</dbReference>
<accession>A0A8S9PIG4</accession>
<evidence type="ECO:0000256" key="4">
    <source>
        <dbReference type="ARBA" id="ARBA00022448"/>
    </source>
</evidence>
<dbReference type="Pfam" id="PF06552">
    <property type="entry name" value="TOM20_plant"/>
    <property type="match status" value="1"/>
</dbReference>
<keyword evidence="6" id="KW-1000">Mitochondrion outer membrane</keyword>
<reference evidence="13" key="1">
    <citation type="submission" date="2019-12" db="EMBL/GenBank/DDBJ databases">
        <title>Genome sequencing and annotation of Brassica cretica.</title>
        <authorList>
            <person name="Studholme D.J."/>
            <person name="Sarris P."/>
        </authorList>
    </citation>
    <scope>NUCLEOTIDE SEQUENCE</scope>
    <source>
        <strain evidence="13">PFS-109/04</strain>
        <tissue evidence="13">Leaf</tissue>
    </source>
</reference>
<dbReference type="PANTHER" id="PTHR32409">
    <property type="entry name" value="MITOCHONDRIAL IMPORT RECEPTOR SUBUNIT TOM20-1-RELATED"/>
    <property type="match status" value="1"/>
</dbReference>
<comment type="caution">
    <text evidence="13">The sequence shown here is derived from an EMBL/GenBank/DDBJ whole genome shotgun (WGS) entry which is preliminary data.</text>
</comment>
<keyword evidence="4" id="KW-0813">Transport</keyword>
<evidence type="ECO:0000256" key="2">
    <source>
        <dbReference type="ARBA" id="ARBA00004572"/>
    </source>
</evidence>
<feature type="transmembrane region" description="Helical" evidence="12">
    <location>
        <begin position="197"/>
        <end position="217"/>
    </location>
</feature>
<evidence type="ECO:0000256" key="5">
    <source>
        <dbReference type="ARBA" id="ARBA00022692"/>
    </source>
</evidence>
<proteinExistence type="inferred from homology"/>
<keyword evidence="8 12" id="KW-1133">Transmembrane helix</keyword>
<evidence type="ECO:0000256" key="10">
    <source>
        <dbReference type="ARBA" id="ARBA00023136"/>
    </source>
</evidence>
<comment type="similarity">
    <text evidence="3">Belongs to the Tom20 family.</text>
</comment>
<evidence type="ECO:0000256" key="3">
    <source>
        <dbReference type="ARBA" id="ARBA00005792"/>
    </source>
</evidence>
<dbReference type="InterPro" id="IPR011990">
    <property type="entry name" value="TPR-like_helical_dom_sf"/>
</dbReference>
<feature type="region of interest" description="Disordered" evidence="11">
    <location>
        <begin position="168"/>
        <end position="187"/>
    </location>
</feature>
<dbReference type="Proteomes" id="UP000712600">
    <property type="component" value="Unassembled WGS sequence"/>
</dbReference>
<dbReference type="GO" id="GO:0015031">
    <property type="term" value="P:protein transport"/>
    <property type="evidence" value="ECO:0007669"/>
    <property type="project" value="UniProtKB-KW"/>
</dbReference>
<evidence type="ECO:0000313" key="14">
    <source>
        <dbReference type="Proteomes" id="UP000712600"/>
    </source>
</evidence>
<evidence type="ECO:0000256" key="9">
    <source>
        <dbReference type="ARBA" id="ARBA00023128"/>
    </source>
</evidence>
<dbReference type="EMBL" id="QGKX02001521">
    <property type="protein sequence ID" value="KAF3512767.1"/>
    <property type="molecule type" value="Genomic_DNA"/>
</dbReference>
<evidence type="ECO:0000256" key="8">
    <source>
        <dbReference type="ARBA" id="ARBA00022989"/>
    </source>
</evidence>
<dbReference type="AlphaFoldDB" id="A0A8S9PIG4"/>
<evidence type="ECO:0008006" key="15">
    <source>
        <dbReference type="Google" id="ProtNLM"/>
    </source>
</evidence>
<evidence type="ECO:0000313" key="13">
    <source>
        <dbReference type="EMBL" id="KAF3512767.1"/>
    </source>
</evidence>
<comment type="subcellular location">
    <subcellularLocation>
        <location evidence="2">Mitochondrion outer membrane</location>
        <topology evidence="2">Single-pass membrane protein</topology>
    </subcellularLocation>
</comment>
<evidence type="ECO:0000256" key="1">
    <source>
        <dbReference type="ARBA" id="ARBA00003450"/>
    </source>
</evidence>
<evidence type="ECO:0000256" key="12">
    <source>
        <dbReference type="SAM" id="Phobius"/>
    </source>
</evidence>
<keyword evidence="7" id="KW-0653">Protein transport</keyword>
<dbReference type="InterPro" id="IPR010547">
    <property type="entry name" value="TOM20_imprt_rcpt"/>
</dbReference>
<name>A0A8S9PIG4_BRACR</name>
<organism evidence="13 14">
    <name type="scientific">Brassica cretica</name>
    <name type="common">Mustard</name>
    <dbReference type="NCBI Taxonomy" id="69181"/>
    <lineage>
        <taxon>Eukaryota</taxon>
        <taxon>Viridiplantae</taxon>
        <taxon>Streptophyta</taxon>
        <taxon>Embryophyta</taxon>
        <taxon>Tracheophyta</taxon>
        <taxon>Spermatophyta</taxon>
        <taxon>Magnoliopsida</taxon>
        <taxon>eudicotyledons</taxon>
        <taxon>Gunneridae</taxon>
        <taxon>Pentapetalae</taxon>
        <taxon>rosids</taxon>
        <taxon>malvids</taxon>
        <taxon>Brassicales</taxon>
        <taxon>Brassicaceae</taxon>
        <taxon>Brassiceae</taxon>
        <taxon>Brassica</taxon>
    </lineage>
</organism>
<protein>
    <recommendedName>
        <fullName evidence="15">Mitochondrial import receptor subunit TOM20</fullName>
    </recommendedName>
</protein>
<dbReference type="SUPFAM" id="SSF48452">
    <property type="entry name" value="TPR-like"/>
    <property type="match status" value="1"/>
</dbReference>
<dbReference type="GO" id="GO:0045040">
    <property type="term" value="P:protein insertion into mitochondrial outer membrane"/>
    <property type="evidence" value="ECO:0007669"/>
    <property type="project" value="InterPro"/>
</dbReference>
<evidence type="ECO:0000256" key="11">
    <source>
        <dbReference type="SAM" id="MobiDB-lite"/>
    </source>
</evidence>
<sequence>MEFTTADVEKVFLFDHLRKGCEAQYAKDPLDSDTWRMIRIDMSLSLCGDIYLQNLLKWAGSLIELAQFQTVPDAKVMLNDAISKLEEVLTLSPGKHQALWCLGNAYTTQAFLFPDADVAKGHFDKAVDYLQRAENEDPGNEIYRKALDVAIGGPEILMELKQNGMMQQALGGGGGGPSASSNASGSKKIKKKKNNDFRYDVCGWIILACGIVAWVGMAKALGPPPPPAR</sequence>
<gene>
    <name evidence="13" type="ORF">F2Q69_00008090</name>
</gene>
<dbReference type="PANTHER" id="PTHR32409:SF10">
    <property type="entry name" value="MITOCHONDRIAL IMPORT RECEPTOR SUBUNIT TOM20"/>
    <property type="match status" value="1"/>
</dbReference>
<keyword evidence="10 12" id="KW-0472">Membrane</keyword>
<evidence type="ECO:0000256" key="6">
    <source>
        <dbReference type="ARBA" id="ARBA00022787"/>
    </source>
</evidence>
<dbReference type="GO" id="GO:0005742">
    <property type="term" value="C:mitochondrial outer membrane translocase complex"/>
    <property type="evidence" value="ECO:0007669"/>
    <property type="project" value="InterPro"/>
</dbReference>
<evidence type="ECO:0000256" key="7">
    <source>
        <dbReference type="ARBA" id="ARBA00022927"/>
    </source>
</evidence>
<comment type="function">
    <text evidence="1">Central component of the receptor complex responsible for the recognition and translocation of cytosolically synthesized mitochondrial preproteins. Together with TOM22 functions as the transit peptide receptor at the surface of the mitochondrion outer membrane and facilitates the movement of preproteins into the translocation pore.</text>
</comment>
<keyword evidence="9" id="KW-0496">Mitochondrion</keyword>